<gene>
    <name evidence="1" type="ORF">A3E44_01635</name>
</gene>
<reference evidence="1 2" key="1">
    <citation type="journal article" date="2016" name="Nat. Commun.">
        <title>Thousands of microbial genomes shed light on interconnected biogeochemical processes in an aquifer system.</title>
        <authorList>
            <person name="Anantharaman K."/>
            <person name="Brown C.T."/>
            <person name="Hug L.A."/>
            <person name="Sharon I."/>
            <person name="Castelle C.J."/>
            <person name="Probst A.J."/>
            <person name="Thomas B.C."/>
            <person name="Singh A."/>
            <person name="Wilkins M.J."/>
            <person name="Karaoz U."/>
            <person name="Brodie E.L."/>
            <person name="Williams K.H."/>
            <person name="Hubbard S.S."/>
            <person name="Banfield J.F."/>
        </authorList>
    </citation>
    <scope>NUCLEOTIDE SEQUENCE [LARGE SCALE GENOMIC DNA]</scope>
</reference>
<protein>
    <submittedName>
        <fullName evidence="1">Uncharacterized protein</fullName>
    </submittedName>
</protein>
<name>A0A1F8AT85_9BACT</name>
<sequence>MPERNIRGGLQPDGETYVMRISRMTPDPKTKDMAWRPPDPGDVIGRGFKVDEVIWTREFKRRGKTERYFAARVKPT</sequence>
<dbReference type="Proteomes" id="UP000178603">
    <property type="component" value="Unassembled WGS sequence"/>
</dbReference>
<proteinExistence type="predicted"/>
<comment type="caution">
    <text evidence="1">The sequence shown here is derived from an EMBL/GenBank/DDBJ whole genome shotgun (WGS) entry which is preliminary data.</text>
</comment>
<dbReference type="EMBL" id="MGGW01000009">
    <property type="protein sequence ID" value="OGM54840.1"/>
    <property type="molecule type" value="Genomic_DNA"/>
</dbReference>
<organism evidence="1 2">
    <name type="scientific">Candidatus Woesebacteria bacterium RIFCSPHIGHO2_12_FULL_41_24</name>
    <dbReference type="NCBI Taxonomy" id="1802510"/>
    <lineage>
        <taxon>Bacteria</taxon>
        <taxon>Candidatus Woeseibacteriota</taxon>
    </lineage>
</organism>
<accession>A0A1F8AT85</accession>
<dbReference type="AlphaFoldDB" id="A0A1F8AT85"/>
<evidence type="ECO:0000313" key="1">
    <source>
        <dbReference type="EMBL" id="OGM54840.1"/>
    </source>
</evidence>
<evidence type="ECO:0000313" key="2">
    <source>
        <dbReference type="Proteomes" id="UP000178603"/>
    </source>
</evidence>